<dbReference type="Pfam" id="PF00150">
    <property type="entry name" value="Cellulase"/>
    <property type="match status" value="1"/>
</dbReference>
<dbReference type="InterPro" id="IPR017853">
    <property type="entry name" value="GH"/>
</dbReference>
<dbReference type="EC" id="3.2.1.4" evidence="2"/>
<evidence type="ECO:0000259" key="11">
    <source>
        <dbReference type="Pfam" id="PF00150"/>
    </source>
</evidence>
<evidence type="ECO:0000256" key="4">
    <source>
        <dbReference type="ARBA" id="ARBA00023001"/>
    </source>
</evidence>
<evidence type="ECO:0000256" key="6">
    <source>
        <dbReference type="ARBA" id="ARBA00023295"/>
    </source>
</evidence>
<evidence type="ECO:0000256" key="3">
    <source>
        <dbReference type="ARBA" id="ARBA00022801"/>
    </source>
</evidence>
<feature type="domain" description="Glycoside hydrolase family 5" evidence="11">
    <location>
        <begin position="76"/>
        <end position="326"/>
    </location>
</feature>
<dbReference type="SUPFAM" id="SSF51445">
    <property type="entry name" value="(Trans)glycosidases"/>
    <property type="match status" value="1"/>
</dbReference>
<comment type="catalytic activity">
    <reaction evidence="1">
        <text>Endohydrolysis of (1-&gt;4)-beta-D-glucosidic linkages in cellulose, lichenin and cereal beta-D-glucans.</text>
        <dbReference type="EC" id="3.2.1.4"/>
    </reaction>
</comment>
<evidence type="ECO:0000256" key="2">
    <source>
        <dbReference type="ARBA" id="ARBA00012601"/>
    </source>
</evidence>
<dbReference type="InterPro" id="IPR018087">
    <property type="entry name" value="Glyco_hydro_5_CS"/>
</dbReference>
<keyword evidence="5" id="KW-0119">Carbohydrate metabolism</keyword>
<dbReference type="EMBL" id="RHJS01000002">
    <property type="protein sequence ID" value="RRK34370.1"/>
    <property type="molecule type" value="Genomic_DNA"/>
</dbReference>
<evidence type="ECO:0000256" key="9">
    <source>
        <dbReference type="SAM" id="MobiDB-lite"/>
    </source>
</evidence>
<evidence type="ECO:0000313" key="12">
    <source>
        <dbReference type="EMBL" id="RRK34370.1"/>
    </source>
</evidence>
<proteinExistence type="inferred from homology"/>
<keyword evidence="6 8" id="KW-0326">Glycosidase</keyword>
<dbReference type="PROSITE" id="PS00659">
    <property type="entry name" value="GLYCOSYL_HYDROL_F5"/>
    <property type="match status" value="1"/>
</dbReference>
<comment type="caution">
    <text evidence="12">The sequence shown here is derived from an EMBL/GenBank/DDBJ whole genome shotgun (WGS) entry which is preliminary data.</text>
</comment>
<protein>
    <recommendedName>
        <fullName evidence="2">cellulase</fullName>
        <ecNumber evidence="2">3.2.1.4</ecNumber>
    </recommendedName>
</protein>
<evidence type="ECO:0000313" key="13">
    <source>
        <dbReference type="Proteomes" id="UP000274920"/>
    </source>
</evidence>
<dbReference type="InterPro" id="IPR001547">
    <property type="entry name" value="Glyco_hydro_5"/>
</dbReference>
<evidence type="ECO:0000256" key="1">
    <source>
        <dbReference type="ARBA" id="ARBA00000966"/>
    </source>
</evidence>
<comment type="similarity">
    <text evidence="8">Belongs to the glycosyl hydrolase 5 (cellulase A) family.</text>
</comment>
<dbReference type="PANTHER" id="PTHR34142">
    <property type="entry name" value="ENDO-BETA-1,4-GLUCANASE A"/>
    <property type="match status" value="1"/>
</dbReference>
<dbReference type="Gene3D" id="3.20.20.80">
    <property type="entry name" value="Glycosidases"/>
    <property type="match status" value="1"/>
</dbReference>
<sequence>MKKSIRILLYTALLSGAVLLSQGCGGSAEDGTTVDNDVDTSGSRAQGKPSNGENTSSDLACPSVNGALRVEGTQLVDKNGSPVQLRGISTHGLAWFPDYVNEACFQQLHEEWQANVIRLAMYTAEYGGYCTGGDREALKQLIDDGVSFAENQDMYAVIDWHILSDSNPNIYLEDAKIFFDEMAGKYADSDHVLYEICNEPNGSTSWSEVKSYAEQVIPVIRARDEDAVILVGTPNWSQSVEQAAADPIASYENIMYTLHFYAATHTDDLRAKLSEAVDGGLPVFVSEYGICDAGGSGAIDQAQADLWIETLDKYGISYMAWNLSNKEETSAMLKSGCGKTSGFVQEDLSDAGRWVYQTLRN</sequence>
<reference evidence="12" key="1">
    <citation type="submission" date="2018-10" db="EMBL/GenBank/DDBJ databases">
        <title>Schaedlerella arabinophila gen. nov. sp. nov., isolated from the mouse intestinal tract and comparative analysis with the genome of the closely related altered Schaedler flora strain ASF502.</title>
        <authorList>
            <person name="Miyake S."/>
            <person name="Soh M."/>
            <person name="Seedorf H."/>
        </authorList>
    </citation>
    <scope>NUCLEOTIDE SEQUENCE [LARGE SCALE GENOMIC DNA]</scope>
    <source>
        <strain evidence="12">DSM 106076</strain>
    </source>
</reference>
<evidence type="ECO:0000256" key="7">
    <source>
        <dbReference type="ARBA" id="ARBA00023326"/>
    </source>
</evidence>
<keyword evidence="7" id="KW-0624">Polysaccharide degradation</keyword>
<dbReference type="GO" id="GO:0008810">
    <property type="term" value="F:cellulase activity"/>
    <property type="evidence" value="ECO:0007669"/>
    <property type="project" value="UniProtKB-EC"/>
</dbReference>
<organism evidence="12 13">
    <name type="scientific">Schaedlerella arabinosiphila</name>
    <dbReference type="NCBI Taxonomy" id="2044587"/>
    <lineage>
        <taxon>Bacteria</taxon>
        <taxon>Bacillati</taxon>
        <taxon>Bacillota</taxon>
        <taxon>Clostridia</taxon>
        <taxon>Lachnospirales</taxon>
        <taxon>Lachnospiraceae</taxon>
        <taxon>Schaedlerella</taxon>
    </lineage>
</organism>
<dbReference type="PROSITE" id="PS51257">
    <property type="entry name" value="PROKAR_LIPOPROTEIN"/>
    <property type="match status" value="1"/>
</dbReference>
<dbReference type="AlphaFoldDB" id="A0A426DNR1"/>
<feature type="compositionally biased region" description="Polar residues" evidence="9">
    <location>
        <begin position="33"/>
        <end position="58"/>
    </location>
</feature>
<keyword evidence="4" id="KW-0136">Cellulose degradation</keyword>
<dbReference type="RefSeq" id="WP_125129508.1">
    <property type="nucleotide sequence ID" value="NZ_RHJS01000002.1"/>
</dbReference>
<dbReference type="GO" id="GO:0030245">
    <property type="term" value="P:cellulose catabolic process"/>
    <property type="evidence" value="ECO:0007669"/>
    <property type="project" value="UniProtKB-KW"/>
</dbReference>
<keyword evidence="13" id="KW-1185">Reference proteome</keyword>
<accession>A0A426DNR1</accession>
<evidence type="ECO:0000256" key="8">
    <source>
        <dbReference type="RuleBase" id="RU361153"/>
    </source>
</evidence>
<feature type="region of interest" description="Disordered" evidence="9">
    <location>
        <begin position="30"/>
        <end position="59"/>
    </location>
</feature>
<keyword evidence="3 8" id="KW-0378">Hydrolase</keyword>
<dbReference type="PANTHER" id="PTHR34142:SF1">
    <property type="entry name" value="GLYCOSIDE HYDROLASE FAMILY 5 DOMAIN-CONTAINING PROTEIN"/>
    <property type="match status" value="1"/>
</dbReference>
<feature type="chain" id="PRO_5039641865" description="cellulase" evidence="10">
    <location>
        <begin position="24"/>
        <end position="361"/>
    </location>
</feature>
<evidence type="ECO:0000256" key="10">
    <source>
        <dbReference type="SAM" id="SignalP"/>
    </source>
</evidence>
<name>A0A426DNR1_9FIRM</name>
<evidence type="ECO:0000256" key="5">
    <source>
        <dbReference type="ARBA" id="ARBA00023277"/>
    </source>
</evidence>
<dbReference type="Proteomes" id="UP000274920">
    <property type="component" value="Unassembled WGS sequence"/>
</dbReference>
<keyword evidence="10" id="KW-0732">Signal</keyword>
<feature type="signal peptide" evidence="10">
    <location>
        <begin position="1"/>
        <end position="23"/>
    </location>
</feature>
<gene>
    <name evidence="12" type="ORF">EBB54_25825</name>
</gene>